<feature type="transmembrane region" description="Helical" evidence="2">
    <location>
        <begin position="48"/>
        <end position="66"/>
    </location>
</feature>
<reference evidence="3 4" key="1">
    <citation type="journal article" date="2024" name="J Genomics">
        <title>Draft genome sequencing and assembly of Favolaschia claudopus CIRM-BRFM 2984 isolated from oak limbs.</title>
        <authorList>
            <person name="Navarro D."/>
            <person name="Drula E."/>
            <person name="Chaduli D."/>
            <person name="Cazenave R."/>
            <person name="Ahrendt S."/>
            <person name="Wang J."/>
            <person name="Lipzen A."/>
            <person name="Daum C."/>
            <person name="Barry K."/>
            <person name="Grigoriev I.V."/>
            <person name="Favel A."/>
            <person name="Rosso M.N."/>
            <person name="Martin F."/>
        </authorList>
    </citation>
    <scope>NUCLEOTIDE SEQUENCE [LARGE SCALE GENOMIC DNA]</scope>
    <source>
        <strain evidence="3 4">CIRM-BRFM 2984</strain>
    </source>
</reference>
<evidence type="ECO:0000313" key="3">
    <source>
        <dbReference type="EMBL" id="KAK6977027.1"/>
    </source>
</evidence>
<evidence type="ECO:0000256" key="1">
    <source>
        <dbReference type="SAM" id="MobiDB-lite"/>
    </source>
</evidence>
<comment type="caution">
    <text evidence="3">The sequence shown here is derived from an EMBL/GenBank/DDBJ whole genome shotgun (WGS) entry which is preliminary data.</text>
</comment>
<keyword evidence="2" id="KW-0472">Membrane</keyword>
<dbReference type="EMBL" id="JAWWNJ010000173">
    <property type="protein sequence ID" value="KAK6977027.1"/>
    <property type="molecule type" value="Genomic_DNA"/>
</dbReference>
<evidence type="ECO:0000256" key="2">
    <source>
        <dbReference type="SAM" id="Phobius"/>
    </source>
</evidence>
<sequence>MEDLALTVTFGHAFLLLVPCGLLHVSTGLVDLLRDEMGPRQSSLSGRWRAYILVAALLCMATMLSSEHRFKEPDLSNTSIKSSPSPLQPH</sequence>
<accession>A0AAV9ZB17</accession>
<gene>
    <name evidence="3" type="ORF">R3P38DRAFT_3126196</name>
</gene>
<proteinExistence type="predicted"/>
<keyword evidence="2" id="KW-0812">Transmembrane</keyword>
<feature type="compositionally biased region" description="Polar residues" evidence="1">
    <location>
        <begin position="75"/>
        <end position="90"/>
    </location>
</feature>
<keyword evidence="2" id="KW-1133">Transmembrane helix</keyword>
<dbReference type="AlphaFoldDB" id="A0AAV9ZB17"/>
<keyword evidence="4" id="KW-1185">Reference proteome</keyword>
<organism evidence="3 4">
    <name type="scientific">Favolaschia claudopus</name>
    <dbReference type="NCBI Taxonomy" id="2862362"/>
    <lineage>
        <taxon>Eukaryota</taxon>
        <taxon>Fungi</taxon>
        <taxon>Dikarya</taxon>
        <taxon>Basidiomycota</taxon>
        <taxon>Agaricomycotina</taxon>
        <taxon>Agaricomycetes</taxon>
        <taxon>Agaricomycetidae</taxon>
        <taxon>Agaricales</taxon>
        <taxon>Marasmiineae</taxon>
        <taxon>Mycenaceae</taxon>
        <taxon>Favolaschia</taxon>
    </lineage>
</organism>
<dbReference type="Proteomes" id="UP001362999">
    <property type="component" value="Unassembled WGS sequence"/>
</dbReference>
<feature type="region of interest" description="Disordered" evidence="1">
    <location>
        <begin position="70"/>
        <end position="90"/>
    </location>
</feature>
<protein>
    <submittedName>
        <fullName evidence="3">Uncharacterized protein</fullName>
    </submittedName>
</protein>
<evidence type="ECO:0000313" key="4">
    <source>
        <dbReference type="Proteomes" id="UP001362999"/>
    </source>
</evidence>
<name>A0AAV9ZB17_9AGAR</name>